<dbReference type="Gene3D" id="1.10.1200.10">
    <property type="entry name" value="ACP-like"/>
    <property type="match status" value="1"/>
</dbReference>
<organism evidence="2 3">
    <name type="scientific">Hymenobacter elongatus</name>
    <dbReference type="NCBI Taxonomy" id="877208"/>
    <lineage>
        <taxon>Bacteria</taxon>
        <taxon>Pseudomonadati</taxon>
        <taxon>Bacteroidota</taxon>
        <taxon>Cytophagia</taxon>
        <taxon>Cytophagales</taxon>
        <taxon>Hymenobacteraceae</taxon>
        <taxon>Hymenobacter</taxon>
    </lineage>
</organism>
<evidence type="ECO:0000256" key="1">
    <source>
        <dbReference type="SAM" id="Phobius"/>
    </source>
</evidence>
<proteinExistence type="predicted"/>
<keyword evidence="1" id="KW-0472">Membrane</keyword>
<name>A0A4Z0PLK5_9BACT</name>
<dbReference type="InterPro" id="IPR036736">
    <property type="entry name" value="ACP-like_sf"/>
</dbReference>
<evidence type="ECO:0000313" key="2">
    <source>
        <dbReference type="EMBL" id="TGE16842.1"/>
    </source>
</evidence>
<protein>
    <submittedName>
        <fullName evidence="2">Uncharacterized protein</fullName>
    </submittedName>
</protein>
<sequence>MTDYELKDIDPEDMDEILTKVEWSFNIRFVSNELAHIRTFGELCDYITAKIPLDHSSSCTSQQAFYKLRKAFSDTLPLDSGHIAPATLLTDLLPRQNREQTVQKIEHSLGFRLNLLSIPGWLSAILGLSFLISIAGFFISWQVGVAGMALSILGFRLADRFASNTLQLKTVGQVAKKMTREDYLRSRRNPHTFNRDEVSKVLTELFSTGLDLDKADLTREARFV</sequence>
<feature type="transmembrane region" description="Helical" evidence="1">
    <location>
        <begin position="113"/>
        <end position="132"/>
    </location>
</feature>
<dbReference type="OrthoDB" id="668798at2"/>
<dbReference type="Proteomes" id="UP000297739">
    <property type="component" value="Unassembled WGS sequence"/>
</dbReference>
<evidence type="ECO:0000313" key="3">
    <source>
        <dbReference type="Proteomes" id="UP000297739"/>
    </source>
</evidence>
<feature type="transmembrane region" description="Helical" evidence="1">
    <location>
        <begin position="138"/>
        <end position="158"/>
    </location>
</feature>
<comment type="caution">
    <text evidence="2">The sequence shown here is derived from an EMBL/GenBank/DDBJ whole genome shotgun (WGS) entry which is preliminary data.</text>
</comment>
<keyword evidence="1" id="KW-1133">Transmembrane helix</keyword>
<reference evidence="2 3" key="1">
    <citation type="submission" date="2019-04" db="EMBL/GenBank/DDBJ databases">
        <authorList>
            <person name="Feng G."/>
            <person name="Zhang J."/>
            <person name="Zhu H."/>
        </authorList>
    </citation>
    <scope>NUCLEOTIDE SEQUENCE [LARGE SCALE GENOMIC DNA]</scope>
    <source>
        <strain evidence="2 3">JCM 17223</strain>
    </source>
</reference>
<dbReference type="RefSeq" id="WP_135497400.1">
    <property type="nucleotide sequence ID" value="NZ_SRLD01000014.1"/>
</dbReference>
<dbReference type="EMBL" id="SRLD01000014">
    <property type="protein sequence ID" value="TGE16842.1"/>
    <property type="molecule type" value="Genomic_DNA"/>
</dbReference>
<dbReference type="AlphaFoldDB" id="A0A4Z0PLK5"/>
<accession>A0A4Z0PLK5</accession>
<keyword evidence="3" id="KW-1185">Reference proteome</keyword>
<gene>
    <name evidence="2" type="ORF">E5J99_09035</name>
</gene>
<keyword evidence="1" id="KW-0812">Transmembrane</keyword>